<evidence type="ECO:0000256" key="1">
    <source>
        <dbReference type="ARBA" id="ARBA00001947"/>
    </source>
</evidence>
<keyword evidence="6" id="KW-1185">Reference proteome</keyword>
<organism evidence="5 6">
    <name type="scientific">Proteiniclasticum sediminis</name>
    <dbReference type="NCBI Taxonomy" id="2804028"/>
    <lineage>
        <taxon>Bacteria</taxon>
        <taxon>Bacillati</taxon>
        <taxon>Bacillota</taxon>
        <taxon>Clostridia</taxon>
        <taxon>Eubacteriales</taxon>
        <taxon>Clostridiaceae</taxon>
        <taxon>Proteiniclasticum</taxon>
    </lineage>
</organism>
<dbReference type="Gene3D" id="3.30.70.360">
    <property type="match status" value="1"/>
</dbReference>
<dbReference type="Gene3D" id="3.40.630.10">
    <property type="entry name" value="Zn peptidases"/>
    <property type="match status" value="2"/>
</dbReference>
<dbReference type="AlphaFoldDB" id="A0A941CRH9"/>
<evidence type="ECO:0000256" key="4">
    <source>
        <dbReference type="ARBA" id="ARBA00022833"/>
    </source>
</evidence>
<dbReference type="InterPro" id="IPR001261">
    <property type="entry name" value="ArgE/DapE_CS"/>
</dbReference>
<dbReference type="PROSITE" id="PS00758">
    <property type="entry name" value="ARGE_DAPE_CPG2_1"/>
    <property type="match status" value="1"/>
</dbReference>
<sequence>MMTTYDQAIEEAFPRILKDLGELIAIPSHRDLSTKTPGAPFGRGIAQAMSRLKAQAEALGFTVHEEEGYALDIRTGEGEDYIGILAHIDTVEALEGEAWLSDPYVLTEREGILYGRGVNDDKGPLVACLHALKILRDTGKAGALPLRLIVGGAEETTWECMDRYFSRHPQPRWAFSPDGDFPVVNGEKGILQVRVRVSGEPVPGEVTLQSPPAQGYLLEELRLLHHGESVEFRGKRALSRHPERGETPLPQLFHWLKKERPDLLQGEGAFPSLLGLLESLFLLSGNDPLSLLREDPAMGSSSIALTAMGYAQGLGYVDLDLRYTRIHTAESLLAALKEVAGAFGGEVDVVKHRKLLYVEADSPLIRSLKGAYEAVTKEPVVPLTKGGASYARVLLRGVAFGPTFPGEIPHSHFANEQLPVASLKKALAIWLLALEELTWGE</sequence>
<dbReference type="GO" id="GO:0008777">
    <property type="term" value="F:acetylornithine deacetylase activity"/>
    <property type="evidence" value="ECO:0007669"/>
    <property type="project" value="TreeGrafter"/>
</dbReference>
<dbReference type="RefSeq" id="WP_211800751.1">
    <property type="nucleotide sequence ID" value="NZ_JAGSCS010000006.1"/>
</dbReference>
<comment type="caution">
    <text evidence="5">The sequence shown here is derived from an EMBL/GenBank/DDBJ whole genome shotgun (WGS) entry which is preliminary data.</text>
</comment>
<dbReference type="GO" id="GO:0046872">
    <property type="term" value="F:metal ion binding"/>
    <property type="evidence" value="ECO:0007669"/>
    <property type="project" value="UniProtKB-KW"/>
</dbReference>
<proteinExistence type="predicted"/>
<dbReference type="Proteomes" id="UP000675379">
    <property type="component" value="Unassembled WGS sequence"/>
</dbReference>
<protein>
    <submittedName>
        <fullName evidence="5">M20/M25/M40 family metallo-hydrolase</fullName>
    </submittedName>
</protein>
<accession>A0A941CRH9</accession>
<reference evidence="5" key="1">
    <citation type="submission" date="2021-04" db="EMBL/GenBank/DDBJ databases">
        <title>Proteiniclasticum sedimins sp. nov., an obligate anaerobic bacterium isolated from anaerobic sludge.</title>
        <authorList>
            <person name="Liu J."/>
        </authorList>
    </citation>
    <scope>NUCLEOTIDE SEQUENCE</scope>
    <source>
        <strain evidence="5">BAD-10</strain>
    </source>
</reference>
<dbReference type="InterPro" id="IPR002933">
    <property type="entry name" value="Peptidase_M20"/>
</dbReference>
<dbReference type="PANTHER" id="PTHR43808:SF31">
    <property type="entry name" value="N-ACETYL-L-CITRULLINE DEACETYLASE"/>
    <property type="match status" value="1"/>
</dbReference>
<dbReference type="EMBL" id="JAGSCS010000006">
    <property type="protein sequence ID" value="MBR0576018.1"/>
    <property type="molecule type" value="Genomic_DNA"/>
</dbReference>
<dbReference type="InterPro" id="IPR036264">
    <property type="entry name" value="Bact_exopeptidase_dim_dom"/>
</dbReference>
<evidence type="ECO:0000256" key="3">
    <source>
        <dbReference type="ARBA" id="ARBA00022801"/>
    </source>
</evidence>
<dbReference type="Pfam" id="PF01546">
    <property type="entry name" value="Peptidase_M20"/>
    <property type="match status" value="1"/>
</dbReference>
<dbReference type="GO" id="GO:0006526">
    <property type="term" value="P:L-arginine biosynthetic process"/>
    <property type="evidence" value="ECO:0007669"/>
    <property type="project" value="TreeGrafter"/>
</dbReference>
<dbReference type="PANTHER" id="PTHR43808">
    <property type="entry name" value="ACETYLORNITHINE DEACETYLASE"/>
    <property type="match status" value="1"/>
</dbReference>
<dbReference type="SUPFAM" id="SSF55031">
    <property type="entry name" value="Bacterial exopeptidase dimerisation domain"/>
    <property type="match status" value="1"/>
</dbReference>
<evidence type="ECO:0000313" key="6">
    <source>
        <dbReference type="Proteomes" id="UP000675379"/>
    </source>
</evidence>
<keyword evidence="3" id="KW-0378">Hydrolase</keyword>
<name>A0A941CRH9_9CLOT</name>
<keyword evidence="2" id="KW-0479">Metal-binding</keyword>
<dbReference type="InterPro" id="IPR050072">
    <property type="entry name" value="Peptidase_M20A"/>
</dbReference>
<gene>
    <name evidence="5" type="ORF">KCG48_06645</name>
</gene>
<keyword evidence="4" id="KW-0862">Zinc</keyword>
<dbReference type="SUPFAM" id="SSF53187">
    <property type="entry name" value="Zn-dependent exopeptidases"/>
    <property type="match status" value="1"/>
</dbReference>
<evidence type="ECO:0000256" key="2">
    <source>
        <dbReference type="ARBA" id="ARBA00022723"/>
    </source>
</evidence>
<evidence type="ECO:0000313" key="5">
    <source>
        <dbReference type="EMBL" id="MBR0576018.1"/>
    </source>
</evidence>
<comment type="cofactor">
    <cofactor evidence="1">
        <name>Zn(2+)</name>
        <dbReference type="ChEBI" id="CHEBI:29105"/>
    </cofactor>
</comment>